<accession>A0A7X9S236</accession>
<keyword evidence="2" id="KW-1185">Reference proteome</keyword>
<reference evidence="1 2" key="1">
    <citation type="submission" date="2020-04" db="EMBL/GenBank/DDBJ databases">
        <title>Flammeovirga sp. SR4, a novel species isolated from seawater.</title>
        <authorList>
            <person name="Wang X."/>
        </authorList>
    </citation>
    <scope>NUCLEOTIDE SEQUENCE [LARGE SCALE GENOMIC DNA]</scope>
    <source>
        <strain evidence="1 2">ATCC 23126</strain>
    </source>
</reference>
<comment type="caution">
    <text evidence="1">The sequence shown here is derived from an EMBL/GenBank/DDBJ whole genome shotgun (WGS) entry which is preliminary data.</text>
</comment>
<dbReference type="AlphaFoldDB" id="A0A7X9S236"/>
<evidence type="ECO:0008006" key="3">
    <source>
        <dbReference type="Google" id="ProtNLM"/>
    </source>
</evidence>
<dbReference type="RefSeq" id="WP_169661131.1">
    <property type="nucleotide sequence ID" value="NZ_JABANE010000272.1"/>
</dbReference>
<evidence type="ECO:0000313" key="2">
    <source>
        <dbReference type="Proteomes" id="UP000576082"/>
    </source>
</evidence>
<feature type="non-terminal residue" evidence="1">
    <location>
        <position position="1"/>
    </location>
</feature>
<sequence>RVPNKLKGEINPNMDRYFLAKAGQHFDSEAKVVEYICEQIRKMKGLTLKENGKRADLIEKNKLFRGLTIKFHIVSEMHPCESCHNIIDEYNKKCPTVMTYEYGTEFHNLERD</sequence>
<proteinExistence type="predicted"/>
<dbReference type="EMBL" id="JABANE010000272">
    <property type="protein sequence ID" value="NME72979.1"/>
    <property type="molecule type" value="Genomic_DNA"/>
</dbReference>
<dbReference type="Proteomes" id="UP000576082">
    <property type="component" value="Unassembled WGS sequence"/>
</dbReference>
<evidence type="ECO:0000313" key="1">
    <source>
        <dbReference type="EMBL" id="NME72979.1"/>
    </source>
</evidence>
<gene>
    <name evidence="1" type="ORF">HHU12_33800</name>
</gene>
<protein>
    <recommendedName>
        <fullName evidence="3">Deaminase</fullName>
    </recommendedName>
</protein>
<name>A0A7X9S236_9BACT</name>
<organism evidence="1 2">
    <name type="scientific">Flammeovirga aprica JL-4</name>
    <dbReference type="NCBI Taxonomy" id="694437"/>
    <lineage>
        <taxon>Bacteria</taxon>
        <taxon>Pseudomonadati</taxon>
        <taxon>Bacteroidota</taxon>
        <taxon>Cytophagia</taxon>
        <taxon>Cytophagales</taxon>
        <taxon>Flammeovirgaceae</taxon>
        <taxon>Flammeovirga</taxon>
    </lineage>
</organism>